<reference evidence="3" key="1">
    <citation type="submission" date="2013-03" db="EMBL/GenBank/DDBJ databases">
        <authorList>
            <person name="Jeffery W."/>
            <person name="Warren W."/>
            <person name="Wilson R.K."/>
        </authorList>
    </citation>
    <scope>NUCLEOTIDE SEQUENCE</scope>
    <source>
        <strain evidence="3">female</strain>
    </source>
</reference>
<dbReference type="AlphaFoldDB" id="A0A3B1JTQ1"/>
<reference evidence="3" key="2">
    <citation type="journal article" date="2014" name="Nat. Commun.">
        <title>The cavefish genome reveals candidate genes for eye loss.</title>
        <authorList>
            <person name="McGaugh S.E."/>
            <person name="Gross J.B."/>
            <person name="Aken B."/>
            <person name="Blin M."/>
            <person name="Borowsky R."/>
            <person name="Chalopin D."/>
            <person name="Hinaux H."/>
            <person name="Jeffery W.R."/>
            <person name="Keene A."/>
            <person name="Ma L."/>
            <person name="Minx P."/>
            <person name="Murphy D."/>
            <person name="O'Quin K.E."/>
            <person name="Retaux S."/>
            <person name="Rohner N."/>
            <person name="Searle S.M."/>
            <person name="Stahl B.A."/>
            <person name="Tabin C."/>
            <person name="Volff J.N."/>
            <person name="Yoshizawa M."/>
            <person name="Warren W.C."/>
        </authorList>
    </citation>
    <scope>NUCLEOTIDE SEQUENCE [LARGE SCALE GENOMIC DNA]</scope>
    <source>
        <strain evidence="3">female</strain>
    </source>
</reference>
<dbReference type="Gene3D" id="2.60.40.10">
    <property type="entry name" value="Immunoglobulins"/>
    <property type="match status" value="1"/>
</dbReference>
<accession>A0A3B1JTQ1</accession>
<evidence type="ECO:0000256" key="1">
    <source>
        <dbReference type="ARBA" id="ARBA00023319"/>
    </source>
</evidence>
<keyword evidence="3" id="KW-1185">Reference proteome</keyword>
<proteinExistence type="predicted"/>
<evidence type="ECO:0000313" key="2">
    <source>
        <dbReference type="Ensembl" id="ENSAMXP00000044724.1"/>
    </source>
</evidence>
<dbReference type="GeneTree" id="ENSGT00940000169326"/>
<dbReference type="SUPFAM" id="SSF48726">
    <property type="entry name" value="Immunoglobulin"/>
    <property type="match status" value="1"/>
</dbReference>
<organism evidence="2 3">
    <name type="scientific">Astyanax mexicanus</name>
    <name type="common">Blind cave fish</name>
    <name type="synonym">Astyanax fasciatus mexicanus</name>
    <dbReference type="NCBI Taxonomy" id="7994"/>
    <lineage>
        <taxon>Eukaryota</taxon>
        <taxon>Metazoa</taxon>
        <taxon>Chordata</taxon>
        <taxon>Craniata</taxon>
        <taxon>Vertebrata</taxon>
        <taxon>Euteleostomi</taxon>
        <taxon>Actinopterygii</taxon>
        <taxon>Neopterygii</taxon>
        <taxon>Teleostei</taxon>
        <taxon>Ostariophysi</taxon>
        <taxon>Characiformes</taxon>
        <taxon>Characoidei</taxon>
        <taxon>Acestrorhamphidae</taxon>
        <taxon>Acestrorhamphinae</taxon>
        <taxon>Astyanax</taxon>
    </lineage>
</organism>
<sequence length="73" mass="8535">HAILHHFRAVSLTCLATGFYPKDVELCLRKSAEINGDDPADYDCYVNHITLEKPVITKWDRNLDFYKNQRIIK</sequence>
<dbReference type="InParanoid" id="A0A3B1JTQ1"/>
<keyword evidence="1" id="KW-0393">Immunoglobulin domain</keyword>
<protein>
    <submittedName>
        <fullName evidence="2">Uncharacterized protein</fullName>
    </submittedName>
</protein>
<dbReference type="Ensembl" id="ENSAMXT00000043275.1">
    <property type="protein sequence ID" value="ENSAMXP00000044724.1"/>
    <property type="gene ID" value="ENSAMXG00000040761.1"/>
</dbReference>
<reference evidence="2" key="3">
    <citation type="submission" date="2025-08" db="UniProtKB">
        <authorList>
            <consortium name="Ensembl"/>
        </authorList>
    </citation>
    <scope>IDENTIFICATION</scope>
</reference>
<reference evidence="2" key="4">
    <citation type="submission" date="2025-09" db="UniProtKB">
        <authorList>
            <consortium name="Ensembl"/>
        </authorList>
    </citation>
    <scope>IDENTIFICATION</scope>
</reference>
<dbReference type="InterPro" id="IPR003006">
    <property type="entry name" value="Ig/MHC_CS"/>
</dbReference>
<dbReference type="InterPro" id="IPR036179">
    <property type="entry name" value="Ig-like_dom_sf"/>
</dbReference>
<dbReference type="PROSITE" id="PS00290">
    <property type="entry name" value="IG_MHC"/>
    <property type="match status" value="1"/>
</dbReference>
<dbReference type="InterPro" id="IPR013783">
    <property type="entry name" value="Ig-like_fold"/>
</dbReference>
<name>A0A3B1JTQ1_ASTMX</name>
<dbReference type="Bgee" id="ENSAMXG00000040761">
    <property type="expression patterns" value="Expressed in mesonephros and 14 other cell types or tissues"/>
</dbReference>
<evidence type="ECO:0000313" key="3">
    <source>
        <dbReference type="Proteomes" id="UP000018467"/>
    </source>
</evidence>
<dbReference type="Proteomes" id="UP000018467">
    <property type="component" value="Unassembled WGS sequence"/>
</dbReference>